<evidence type="ECO:0000313" key="1">
    <source>
        <dbReference type="EMBL" id="JAH46555.1"/>
    </source>
</evidence>
<reference evidence="1" key="2">
    <citation type="journal article" date="2015" name="Fish Shellfish Immunol.">
        <title>Early steps in the European eel (Anguilla anguilla)-Vibrio vulnificus interaction in the gills: Role of the RtxA13 toxin.</title>
        <authorList>
            <person name="Callol A."/>
            <person name="Pajuelo D."/>
            <person name="Ebbesson L."/>
            <person name="Teles M."/>
            <person name="MacKenzie S."/>
            <person name="Amaro C."/>
        </authorList>
    </citation>
    <scope>NUCLEOTIDE SEQUENCE</scope>
</reference>
<organism evidence="1">
    <name type="scientific">Anguilla anguilla</name>
    <name type="common">European freshwater eel</name>
    <name type="synonym">Muraena anguilla</name>
    <dbReference type="NCBI Taxonomy" id="7936"/>
    <lineage>
        <taxon>Eukaryota</taxon>
        <taxon>Metazoa</taxon>
        <taxon>Chordata</taxon>
        <taxon>Craniata</taxon>
        <taxon>Vertebrata</taxon>
        <taxon>Euteleostomi</taxon>
        <taxon>Actinopterygii</taxon>
        <taxon>Neopterygii</taxon>
        <taxon>Teleostei</taxon>
        <taxon>Anguilliformes</taxon>
        <taxon>Anguillidae</taxon>
        <taxon>Anguilla</taxon>
    </lineage>
</organism>
<proteinExistence type="predicted"/>
<name>A0A0E9T0U5_ANGAN</name>
<accession>A0A0E9T0U5</accession>
<dbReference type="EMBL" id="GBXM01062022">
    <property type="protein sequence ID" value="JAH46555.1"/>
    <property type="molecule type" value="Transcribed_RNA"/>
</dbReference>
<reference evidence="1" key="1">
    <citation type="submission" date="2014-11" db="EMBL/GenBank/DDBJ databases">
        <authorList>
            <person name="Amaro Gonzalez C."/>
        </authorList>
    </citation>
    <scope>NUCLEOTIDE SEQUENCE</scope>
</reference>
<protein>
    <submittedName>
        <fullName evidence="1">Uncharacterized protein</fullName>
    </submittedName>
</protein>
<dbReference type="AlphaFoldDB" id="A0A0E9T0U5"/>
<sequence length="55" mass="6455">MWHAGDLFIYNSGCMVVVIVHTQRTIYLPKLSTFCSKKKKRSNDLLLFTLWCSYP</sequence>